<dbReference type="GO" id="GO:0005935">
    <property type="term" value="C:cellular bud neck"/>
    <property type="evidence" value="ECO:0007669"/>
    <property type="project" value="TreeGrafter"/>
</dbReference>
<dbReference type="STRING" id="763406.A0A1E3NNI1"/>
<dbReference type="OrthoDB" id="66409at2759"/>
<reference evidence="1 2" key="1">
    <citation type="journal article" date="2016" name="Proc. Natl. Acad. Sci. U.S.A.">
        <title>Comparative genomics of biotechnologically important yeasts.</title>
        <authorList>
            <person name="Riley R."/>
            <person name="Haridas S."/>
            <person name="Wolfe K.H."/>
            <person name="Lopes M.R."/>
            <person name="Hittinger C.T."/>
            <person name="Goeker M."/>
            <person name="Salamov A.A."/>
            <person name="Wisecaver J.H."/>
            <person name="Long T.M."/>
            <person name="Calvey C.H."/>
            <person name="Aerts A.L."/>
            <person name="Barry K.W."/>
            <person name="Choi C."/>
            <person name="Clum A."/>
            <person name="Coughlan A.Y."/>
            <person name="Deshpande S."/>
            <person name="Douglass A.P."/>
            <person name="Hanson S.J."/>
            <person name="Klenk H.-P."/>
            <person name="LaButti K.M."/>
            <person name="Lapidus A."/>
            <person name="Lindquist E.A."/>
            <person name="Lipzen A.M."/>
            <person name="Meier-Kolthoff J.P."/>
            <person name="Ohm R.A."/>
            <person name="Otillar R.P."/>
            <person name="Pangilinan J.L."/>
            <person name="Peng Y."/>
            <person name="Rokas A."/>
            <person name="Rosa C.A."/>
            <person name="Scheuner C."/>
            <person name="Sibirny A.A."/>
            <person name="Slot J.C."/>
            <person name="Stielow J.B."/>
            <person name="Sun H."/>
            <person name="Kurtzman C.P."/>
            <person name="Blackwell M."/>
            <person name="Grigoriev I.V."/>
            <person name="Jeffries T.W."/>
        </authorList>
    </citation>
    <scope>NUCLEOTIDE SEQUENCE [LARGE SCALE GENOMIC DNA]</scope>
    <source>
        <strain evidence="1 2">NRRL Y-2026</strain>
    </source>
</reference>
<dbReference type="Pfam" id="PF08616">
    <property type="entry name" value="SPA"/>
    <property type="match status" value="1"/>
</dbReference>
<evidence type="ECO:0008006" key="3">
    <source>
        <dbReference type="Google" id="ProtNLM"/>
    </source>
</evidence>
<dbReference type="Proteomes" id="UP000094455">
    <property type="component" value="Unassembled WGS sequence"/>
</dbReference>
<dbReference type="EMBL" id="KV454002">
    <property type="protein sequence ID" value="ODQ47033.1"/>
    <property type="molecule type" value="Genomic_DNA"/>
</dbReference>
<name>A0A1E3NNI1_9ASCO</name>
<evidence type="ECO:0000313" key="2">
    <source>
        <dbReference type="Proteomes" id="UP000094455"/>
    </source>
</evidence>
<proteinExistence type="predicted"/>
<evidence type="ECO:0000313" key="1">
    <source>
        <dbReference type="EMBL" id="ODQ47033.1"/>
    </source>
</evidence>
<organism evidence="1 2">
    <name type="scientific">Pichia membranifaciens NRRL Y-2026</name>
    <dbReference type="NCBI Taxonomy" id="763406"/>
    <lineage>
        <taxon>Eukaryota</taxon>
        <taxon>Fungi</taxon>
        <taxon>Dikarya</taxon>
        <taxon>Ascomycota</taxon>
        <taxon>Saccharomycotina</taxon>
        <taxon>Pichiomycetes</taxon>
        <taxon>Pichiales</taxon>
        <taxon>Pichiaceae</taxon>
        <taxon>Pichia</taxon>
    </lineage>
</organism>
<protein>
    <recommendedName>
        <fullName evidence="3">UDENN domain-containing protein</fullName>
    </recommendedName>
</protein>
<gene>
    <name evidence="1" type="ORF">PICMEDRAFT_76170</name>
</gene>
<dbReference type="GO" id="GO:0000282">
    <property type="term" value="P:cellular bud site selection"/>
    <property type="evidence" value="ECO:0007669"/>
    <property type="project" value="TreeGrafter"/>
</dbReference>
<dbReference type="PANTHER" id="PTHR28245:SF1">
    <property type="entry name" value="ARF3-INTERACTING PROTEIN 1"/>
    <property type="match status" value="1"/>
</dbReference>
<dbReference type="GO" id="GO:0051666">
    <property type="term" value="P:actin cortical patch localization"/>
    <property type="evidence" value="ECO:0007669"/>
    <property type="project" value="TreeGrafter"/>
</dbReference>
<keyword evidence="2" id="KW-1185">Reference proteome</keyword>
<accession>A0A1E3NNI1</accession>
<dbReference type="GO" id="GO:0005886">
    <property type="term" value="C:plasma membrane"/>
    <property type="evidence" value="ECO:0007669"/>
    <property type="project" value="TreeGrafter"/>
</dbReference>
<dbReference type="InterPro" id="IPR052809">
    <property type="entry name" value="Actin_polarity_regulatory"/>
</dbReference>
<dbReference type="PANTHER" id="PTHR28245">
    <property type="entry name" value="ARF3-INTERACTING PROTEIN 1"/>
    <property type="match status" value="1"/>
</dbReference>
<dbReference type="GeneID" id="30181633"/>
<sequence length="924" mass="104609">MPEISTSSSVVDYVFTSTFDSHAGITVTHTSSRSDNSITAQLGSLLDSIVPPNLHKFVNEEHYTILPLYINEKNDTLESSIGVNDKNSSCLSPCYLYTISYLKYSSELTRNAKVMAISIVTKLPIFEVFKPLLFYLLHELYSPNFDLSMIDQVFHNLNKSHLDSLLNHFSHLNPASRFVLTRIQPDFSMNESLKLPSEFSDHFADAGNLFKTSINLGAPKLNFPIQIPKSSIIASPLAMFGIDLQRDSSIKRLLKRLDSTHISLSESSPKENCLTPYMNIKPLHVLINALISKKKIILYAHNTCYNVLTDFAETLYLIYNSGCYQNDEIPFHPIIDLSSIDLIQGNDNYLIGTANPMLLEKLDWNVFLNFDSETLHVQIDNDIIDHKFFSGNGDSDSENDDPFKIDKRTSLNSNYTSYSMTTSTSCVSTMSSIDSFHADSRLSYWDPSCFPRLVPNDEKAESFLHPNVPGNAGPNYPDTKFPYSTSVSSIPRIDKALDAQITRLLKNHHDDETLFVLLTNYLRNLTTRVLPAFYHFNTFLQLRDYRAHLQANSHLVKRSSSHSNRDFDIDLDSSIRRFIQSKRLIQPFPLNFPFDSLHAFLDDPKISSHYARIVLANVPLLRLSVHYNDIMFRSVETIPGFVFTWTGGEDNANDDEIDIRLDTHYLVGILDRMIDGTSNESWQLNKYLLLQIFKALNAILKAHGTGVNGLNDVLVDLFIEKRGDESFAKACGIKLTDPKSTVLSNPRSSESSVFSSGNLQHKSENQVLEKLRRLAVSATNIEFVKEAIRGGNGMELDDTISLTTSKRKSKETSTATKIIKDGKKSKSDILTEHCEDDELLSHVGTLGTQRFTKLILVAALYLSIRGPEDIVETKKGIRRKDLLLTEFKRFLSGVLNDQFFKEFVLVEMDDFVKLTVNDFIDYHM</sequence>
<dbReference type="AlphaFoldDB" id="A0A1E3NNI1"/>
<dbReference type="RefSeq" id="XP_019018146.1">
    <property type="nucleotide sequence ID" value="XM_019164946.1"/>
</dbReference>